<dbReference type="AlphaFoldDB" id="A0A4R1JNT1"/>
<evidence type="ECO:0000313" key="5">
    <source>
        <dbReference type="EMBL" id="TCK52179.1"/>
    </source>
</evidence>
<keyword evidence="4" id="KW-0175">Coiled coil</keyword>
<protein>
    <submittedName>
        <fullName evidence="5">Flagellar biosynthesis/type III secretory pathway chaperone</fullName>
    </submittedName>
</protein>
<comment type="caution">
    <text evidence="5">The sequence shown here is derived from an EMBL/GenBank/DDBJ whole genome shotgun (WGS) entry which is preliminary data.</text>
</comment>
<feature type="coiled-coil region" evidence="4">
    <location>
        <begin position="2"/>
        <end position="33"/>
    </location>
</feature>
<dbReference type="GO" id="GO:0044780">
    <property type="term" value="P:bacterial-type flagellum assembly"/>
    <property type="evidence" value="ECO:0007669"/>
    <property type="project" value="InterPro"/>
</dbReference>
<accession>A0A4R1JNT1</accession>
<organism evidence="5 6">
    <name type="scientific">Celerinatantimonas diazotrophica</name>
    <dbReference type="NCBI Taxonomy" id="412034"/>
    <lineage>
        <taxon>Bacteria</taxon>
        <taxon>Pseudomonadati</taxon>
        <taxon>Pseudomonadota</taxon>
        <taxon>Gammaproteobacteria</taxon>
        <taxon>Celerinatantimonadaceae</taxon>
        <taxon>Celerinatantimonas</taxon>
    </lineage>
</organism>
<gene>
    <name evidence="5" type="ORF">EV690_2287</name>
</gene>
<keyword evidence="3" id="KW-1005">Bacterial flagellum biogenesis</keyword>
<dbReference type="InterPro" id="IPR036679">
    <property type="entry name" value="FlgN-like_sf"/>
</dbReference>
<dbReference type="Gene3D" id="1.20.58.300">
    <property type="entry name" value="FlgN-like"/>
    <property type="match status" value="1"/>
</dbReference>
<reference evidence="5 6" key="1">
    <citation type="submission" date="2019-03" db="EMBL/GenBank/DDBJ databases">
        <title>Genomic Encyclopedia of Type Strains, Phase IV (KMG-IV): sequencing the most valuable type-strain genomes for metagenomic binning, comparative biology and taxonomic classification.</title>
        <authorList>
            <person name="Goeker M."/>
        </authorList>
    </citation>
    <scope>NUCLEOTIDE SEQUENCE [LARGE SCALE GENOMIC DNA]</scope>
    <source>
        <strain evidence="5 6">DSM 18577</strain>
    </source>
</reference>
<dbReference type="RefSeq" id="WP_131913075.1">
    <property type="nucleotide sequence ID" value="NZ_OU594967.1"/>
</dbReference>
<keyword evidence="5" id="KW-0282">Flagellum</keyword>
<dbReference type="Proteomes" id="UP000295565">
    <property type="component" value="Unassembled WGS sequence"/>
</dbReference>
<proteinExistence type="inferred from homology"/>
<comment type="similarity">
    <text evidence="2">Belongs to the FlgN family.</text>
</comment>
<dbReference type="InterPro" id="IPR007809">
    <property type="entry name" value="FlgN-like"/>
</dbReference>
<dbReference type="OrthoDB" id="6388040at2"/>
<keyword evidence="5" id="KW-0969">Cilium</keyword>
<evidence type="ECO:0000256" key="1">
    <source>
        <dbReference type="ARBA" id="ARBA00002397"/>
    </source>
</evidence>
<keyword evidence="5" id="KW-0966">Cell projection</keyword>
<evidence type="ECO:0000256" key="2">
    <source>
        <dbReference type="ARBA" id="ARBA00007703"/>
    </source>
</evidence>
<dbReference type="EMBL" id="SMGD01000013">
    <property type="protein sequence ID" value="TCK52179.1"/>
    <property type="molecule type" value="Genomic_DNA"/>
</dbReference>
<name>A0A4R1JNT1_9GAMM</name>
<dbReference type="SUPFAM" id="SSF140566">
    <property type="entry name" value="FlgN-like"/>
    <property type="match status" value="1"/>
</dbReference>
<evidence type="ECO:0000313" key="6">
    <source>
        <dbReference type="Proteomes" id="UP000295565"/>
    </source>
</evidence>
<keyword evidence="6" id="KW-1185">Reference proteome</keyword>
<dbReference type="Pfam" id="PF05130">
    <property type="entry name" value="FlgN"/>
    <property type="match status" value="1"/>
</dbReference>
<comment type="function">
    <text evidence="1">Required for the efficient initiation of filament assembly.</text>
</comment>
<sequence>MLESLLTQQQQLLEKLMQALQEEQQVLAERNIDGINAIAQQKNILLEQLNENDHLIEAHPKRQLLTSEPQLIAKRKQLTKMLSVCQQANTINGRIIKASSEEVEKLAHQMNHLMQQTSMTYDKAGRQHTASRHGKSFKA</sequence>
<evidence type="ECO:0000256" key="3">
    <source>
        <dbReference type="ARBA" id="ARBA00022795"/>
    </source>
</evidence>
<evidence type="ECO:0000256" key="4">
    <source>
        <dbReference type="SAM" id="Coils"/>
    </source>
</evidence>